<keyword evidence="1" id="KW-1133">Transmembrane helix</keyword>
<keyword evidence="1" id="KW-0812">Transmembrane</keyword>
<name>A0A810PST6_9FIRM</name>
<organism evidence="2 3">
    <name type="scientific">Vescimonas fastidiosa</name>
    <dbReference type="NCBI Taxonomy" id="2714353"/>
    <lineage>
        <taxon>Bacteria</taxon>
        <taxon>Bacillati</taxon>
        <taxon>Bacillota</taxon>
        <taxon>Clostridia</taxon>
        <taxon>Eubacteriales</taxon>
        <taxon>Oscillospiraceae</taxon>
        <taxon>Vescimonas</taxon>
    </lineage>
</organism>
<gene>
    <name evidence="2" type="ORF">MM35RIKEN_11420</name>
</gene>
<evidence type="ECO:0008006" key="4">
    <source>
        <dbReference type="Google" id="ProtNLM"/>
    </source>
</evidence>
<reference evidence="2" key="1">
    <citation type="submission" date="2020-09" db="EMBL/GenBank/DDBJ databases">
        <title>New species isolated from human feces.</title>
        <authorList>
            <person name="Kitahara M."/>
            <person name="Shigeno Y."/>
            <person name="Shime M."/>
            <person name="Matsumoto Y."/>
            <person name="Nakamura S."/>
            <person name="Motooka D."/>
            <person name="Fukuoka S."/>
            <person name="Nishikawa H."/>
            <person name="Benno Y."/>
        </authorList>
    </citation>
    <scope>NUCLEOTIDE SEQUENCE</scope>
    <source>
        <strain evidence="2">MM35</strain>
    </source>
</reference>
<proteinExistence type="predicted"/>
<dbReference type="Proteomes" id="UP000681343">
    <property type="component" value="Chromosome"/>
</dbReference>
<protein>
    <recommendedName>
        <fullName evidence="4">TraX protein</fullName>
    </recommendedName>
</protein>
<sequence length="236" mass="25620">MERSRGLDGGALKGIAAALMLTDHVGAILLPEVLALRCVGRLAFPIFAFFIAEGYAHTRDFGRYFRRLAILAVVSELPFNLENGVVFDPARQNVLFTFCLALLMLRGLEALGRERGFGRWAGCGLVLAAGFAAGELLRTDYGGWGVVTVALLYLCRDGRLARLWLLLAMAAVNGLGMGSLTMPVFGGEMPIQIFAVAALPVIWLYNGQAGPKGLRRAFYVFYPAHLLVLEGIRTLT</sequence>
<dbReference type="EMBL" id="AP023415">
    <property type="protein sequence ID" value="BCK78950.1"/>
    <property type="molecule type" value="Genomic_DNA"/>
</dbReference>
<feature type="transmembrane region" description="Helical" evidence="1">
    <location>
        <begin position="163"/>
        <end position="183"/>
    </location>
</feature>
<evidence type="ECO:0000313" key="3">
    <source>
        <dbReference type="Proteomes" id="UP000681343"/>
    </source>
</evidence>
<keyword evidence="1" id="KW-0472">Membrane</keyword>
<dbReference type="RefSeq" id="WP_212820053.1">
    <property type="nucleotide sequence ID" value="NZ_AP023415.1"/>
</dbReference>
<dbReference type="AlphaFoldDB" id="A0A810PST6"/>
<feature type="transmembrane region" description="Helical" evidence="1">
    <location>
        <begin position="189"/>
        <end position="206"/>
    </location>
</feature>
<evidence type="ECO:0000313" key="2">
    <source>
        <dbReference type="EMBL" id="BCK78950.1"/>
    </source>
</evidence>
<accession>A0A810PST6</accession>
<keyword evidence="3" id="KW-1185">Reference proteome</keyword>
<evidence type="ECO:0000256" key="1">
    <source>
        <dbReference type="SAM" id="Phobius"/>
    </source>
</evidence>
<dbReference type="Pfam" id="PF05857">
    <property type="entry name" value="TraX"/>
    <property type="match status" value="1"/>
</dbReference>
<dbReference type="InterPro" id="IPR008875">
    <property type="entry name" value="TraX"/>
</dbReference>
<dbReference type="KEGG" id="vfa:MM35RIKEN_11420"/>